<dbReference type="EMBL" id="JAULSN010000001">
    <property type="protein sequence ID" value="KAK3383407.1"/>
    <property type="molecule type" value="Genomic_DNA"/>
</dbReference>
<reference evidence="1" key="1">
    <citation type="journal article" date="2023" name="Mol. Phylogenet. Evol.">
        <title>Genome-scale phylogeny and comparative genomics of the fungal order Sordariales.</title>
        <authorList>
            <person name="Hensen N."/>
            <person name="Bonometti L."/>
            <person name="Westerberg I."/>
            <person name="Brannstrom I.O."/>
            <person name="Guillou S."/>
            <person name="Cros-Aarteil S."/>
            <person name="Calhoun S."/>
            <person name="Haridas S."/>
            <person name="Kuo A."/>
            <person name="Mondo S."/>
            <person name="Pangilinan J."/>
            <person name="Riley R."/>
            <person name="LaButti K."/>
            <person name="Andreopoulos B."/>
            <person name="Lipzen A."/>
            <person name="Chen C."/>
            <person name="Yan M."/>
            <person name="Daum C."/>
            <person name="Ng V."/>
            <person name="Clum A."/>
            <person name="Steindorff A."/>
            <person name="Ohm R.A."/>
            <person name="Martin F."/>
            <person name="Silar P."/>
            <person name="Natvig D.O."/>
            <person name="Lalanne C."/>
            <person name="Gautier V."/>
            <person name="Ament-Velasquez S.L."/>
            <person name="Kruys A."/>
            <person name="Hutchinson M.I."/>
            <person name="Powell A.J."/>
            <person name="Barry K."/>
            <person name="Miller A.N."/>
            <person name="Grigoriev I.V."/>
            <person name="Debuchy R."/>
            <person name="Gladieux P."/>
            <person name="Hiltunen Thoren M."/>
            <person name="Johannesson H."/>
        </authorList>
    </citation>
    <scope>NUCLEOTIDE SEQUENCE</scope>
    <source>
        <strain evidence="1">CBS 958.72</strain>
    </source>
</reference>
<reference evidence="1" key="2">
    <citation type="submission" date="2023-06" db="EMBL/GenBank/DDBJ databases">
        <authorList>
            <consortium name="Lawrence Berkeley National Laboratory"/>
            <person name="Haridas S."/>
            <person name="Hensen N."/>
            <person name="Bonometti L."/>
            <person name="Westerberg I."/>
            <person name="Brannstrom I.O."/>
            <person name="Guillou S."/>
            <person name="Cros-Aarteil S."/>
            <person name="Calhoun S."/>
            <person name="Kuo A."/>
            <person name="Mondo S."/>
            <person name="Pangilinan J."/>
            <person name="Riley R."/>
            <person name="Labutti K."/>
            <person name="Andreopoulos B."/>
            <person name="Lipzen A."/>
            <person name="Chen C."/>
            <person name="Yanf M."/>
            <person name="Daum C."/>
            <person name="Ng V."/>
            <person name="Clum A."/>
            <person name="Steindorff A."/>
            <person name="Ohm R."/>
            <person name="Martin F."/>
            <person name="Silar P."/>
            <person name="Natvig D."/>
            <person name="Lalanne C."/>
            <person name="Gautier V."/>
            <person name="Ament-Velasquez S.L."/>
            <person name="Kruys A."/>
            <person name="Hutchinson M.I."/>
            <person name="Powell A.J."/>
            <person name="Barry K."/>
            <person name="Miller A.N."/>
            <person name="Grigoriev I.V."/>
            <person name="Debuchy R."/>
            <person name="Gladieux P."/>
            <person name="Thoren M.H."/>
            <person name="Johannesson H."/>
        </authorList>
    </citation>
    <scope>NUCLEOTIDE SEQUENCE</scope>
    <source>
        <strain evidence="1">CBS 958.72</strain>
    </source>
</reference>
<evidence type="ECO:0000313" key="2">
    <source>
        <dbReference type="Proteomes" id="UP001287356"/>
    </source>
</evidence>
<organism evidence="1 2">
    <name type="scientific">Lasiosphaeria ovina</name>
    <dbReference type="NCBI Taxonomy" id="92902"/>
    <lineage>
        <taxon>Eukaryota</taxon>
        <taxon>Fungi</taxon>
        <taxon>Dikarya</taxon>
        <taxon>Ascomycota</taxon>
        <taxon>Pezizomycotina</taxon>
        <taxon>Sordariomycetes</taxon>
        <taxon>Sordariomycetidae</taxon>
        <taxon>Sordariales</taxon>
        <taxon>Lasiosphaeriaceae</taxon>
        <taxon>Lasiosphaeria</taxon>
    </lineage>
</organism>
<name>A0AAE0TXS1_9PEZI</name>
<dbReference type="Proteomes" id="UP001287356">
    <property type="component" value="Unassembled WGS sequence"/>
</dbReference>
<sequence length="116" mass="13610">MQVRQILCLFWPLLKISVSLITLLRNYHRRHRRVEVEMKKHILSPPYSVYYKEPARLPAHMFANLRKPIPTSSPLQLSGRYLRTVGLTSRHLLGDEALDRHPASWGKKCNYHLLGQ</sequence>
<keyword evidence="2" id="KW-1185">Reference proteome</keyword>
<evidence type="ECO:0000313" key="1">
    <source>
        <dbReference type="EMBL" id="KAK3383407.1"/>
    </source>
</evidence>
<gene>
    <name evidence="1" type="ORF">B0T24DRAFT_604825</name>
</gene>
<dbReference type="AlphaFoldDB" id="A0AAE0TXS1"/>
<accession>A0AAE0TXS1</accession>
<protein>
    <submittedName>
        <fullName evidence="1">Uncharacterized protein</fullName>
    </submittedName>
</protein>
<comment type="caution">
    <text evidence="1">The sequence shown here is derived from an EMBL/GenBank/DDBJ whole genome shotgun (WGS) entry which is preliminary data.</text>
</comment>
<proteinExistence type="predicted"/>